<feature type="transmembrane region" description="Helical" evidence="6">
    <location>
        <begin position="93"/>
        <end position="111"/>
    </location>
</feature>
<dbReference type="STRING" id="215250.A0A316Z1P8"/>
<dbReference type="PANTHER" id="PTHR37994:SF3">
    <property type="entry name" value="ER TRANSPORTER 6TM N-TERMINAL DOMAIN-CONTAINING PROTEIN"/>
    <property type="match status" value="1"/>
</dbReference>
<feature type="transmembrane region" description="Helical" evidence="6">
    <location>
        <begin position="740"/>
        <end position="757"/>
    </location>
</feature>
<feature type="transmembrane region" description="Helical" evidence="6">
    <location>
        <begin position="830"/>
        <end position="848"/>
    </location>
</feature>
<feature type="domain" description="Integral membrane bound transporter" evidence="9">
    <location>
        <begin position="707"/>
        <end position="844"/>
    </location>
</feature>
<dbReference type="GeneID" id="37046637"/>
<feature type="transmembrane region" description="Helical" evidence="6">
    <location>
        <begin position="789"/>
        <end position="810"/>
    </location>
</feature>
<feature type="region of interest" description="Disordered" evidence="5">
    <location>
        <begin position="581"/>
        <end position="653"/>
    </location>
</feature>
<feature type="transmembrane region" description="Helical" evidence="6">
    <location>
        <begin position="47"/>
        <end position="64"/>
    </location>
</feature>
<dbReference type="Pfam" id="PF10337">
    <property type="entry name" value="ArAE_2_N"/>
    <property type="match status" value="1"/>
</dbReference>
<dbReference type="InParanoid" id="A0A316Z1P8"/>
<evidence type="ECO:0000259" key="7">
    <source>
        <dbReference type="Pfam" id="PF10334"/>
    </source>
</evidence>
<evidence type="ECO:0000256" key="2">
    <source>
        <dbReference type="ARBA" id="ARBA00022692"/>
    </source>
</evidence>
<dbReference type="PANTHER" id="PTHR37994">
    <property type="entry name" value="ARAE_2_N DOMAIN-CONTAINING PROTEIN-RELATED"/>
    <property type="match status" value="1"/>
</dbReference>
<feature type="compositionally biased region" description="Basic and acidic residues" evidence="5">
    <location>
        <begin position="609"/>
        <end position="627"/>
    </location>
</feature>
<feature type="compositionally biased region" description="Basic residues" evidence="5">
    <location>
        <begin position="634"/>
        <end position="650"/>
    </location>
</feature>
<name>A0A316Z1P8_9BASI</name>
<evidence type="ECO:0000313" key="10">
    <source>
        <dbReference type="EMBL" id="PWN94115.1"/>
    </source>
</evidence>
<feature type="region of interest" description="Disordered" evidence="5">
    <location>
        <begin position="1037"/>
        <end position="1062"/>
    </location>
</feature>
<feature type="transmembrane region" description="Helical" evidence="6">
    <location>
        <begin position="685"/>
        <end position="702"/>
    </location>
</feature>
<feature type="domain" description="Putative ER transporter 6TM N-terminal" evidence="8">
    <location>
        <begin position="31"/>
        <end position="476"/>
    </location>
</feature>
<keyword evidence="4 6" id="KW-0472">Membrane</keyword>
<dbReference type="Pfam" id="PF10334">
    <property type="entry name" value="BRE4"/>
    <property type="match status" value="1"/>
</dbReference>
<dbReference type="RefSeq" id="XP_025381313.1">
    <property type="nucleotide sequence ID" value="XM_025524721.1"/>
</dbReference>
<dbReference type="InterPro" id="IPR049453">
    <property type="entry name" value="Memb_transporter_dom"/>
</dbReference>
<feature type="region of interest" description="Disordered" evidence="5">
    <location>
        <begin position="1"/>
        <end position="25"/>
    </location>
</feature>
<sequence>MSAASSERERDKERADLEARPSAPKKKSTWLPDWIIDNVTNVESLKVLLRCWLAAWAGLILIIPGPSLRVLGQAAFFSSMLVFMVPPSMAVSIFLFANLTIVIGCCLGWAWGAAGMAAALRARDRTFLAQQLQRTQSDVAGATNPEVEYQRIIFEGRFLDVKSTAIFGIFLCTGAYFAAVMQVKMPKLKIAAIFFCIVLDVLCSYGPLFPFGQYTLATIFLIPIGCSVAISLACSFLIFPRTLNYGWQMQLVKAMRLGRSILGVHRDALARVASPSETDTPAQVEAKTEPKLRTMHAGFVGLAQALGGQTGFLELEISYGRLSAKDLAAIFLSVRQAGVKLLGLNAFLHLFEGSDLVDENVQSTARETEEHQRRGAKAQAPIQLHETHQLLRYRKVARAAERENHVELKTLLAILEEAARPPLEAADKSLDTMATWFEESCNRKRSYRHDEWVRKLKESADSLETSLKVFVEQERFQLIRPYMHLFKKRGTIDSDTIDQYIPAENRAAFRKGARPLYTTFVFAANLCIFAEGLIQLNRDVHKLASKRPKNRLWFPSGLRKLGNVLVSKAVNTGGAFHFSDGHAPEADPASLSTDSSSLATSTSDTVADSEDHQEKSKDEAAGHDESPSKTPPKKEKKAKSNSRSKKKAAKYAKDADALAPTSFIHHIGRALASACDFVGSPTGLYALKFSIVSFALWIPAVLPSTAEFVYMNRGLWALIMAQTGLAVLGGEFVFSLISRVLGTGFGIVLGMLFWYISTGRGNGNPYGLAATCAVGFIPIMFIRLFAPPAFLFFGIMFGVTTVLVTGYSWIDSHLFVLANSGIGYDVAWRRGLLVLIGVAAAFIVTIFPRPASTRAMIRETFARNTAEIARLYSTVIQAWIVIREEEGEGAGSLKGHQQSDDKATTAQLQAGFRNRFVASQGTLAYLDQQIKMASLDFPIRGRWPRERYEELLVVQARLLESLSQLSSSLAGLDEDWRSKTLQLTAILDPGIISEVSMTLALLGQALMTGIALPHAFQNLLETTLHYNSVARAVEYSIERQQRPASDENSGRDGQEEGRAENKSVNELDLSLATLRDPQFMRHAAALMALIQFVRQIDRFKAVVGDLVGEIALPGFDRLKDTYDDRMGRAFPNYQ</sequence>
<feature type="compositionally biased region" description="Basic and acidic residues" evidence="5">
    <location>
        <begin position="1"/>
        <end position="19"/>
    </location>
</feature>
<feature type="transmembrane region" description="Helical" evidence="6">
    <location>
        <begin position="190"/>
        <end position="208"/>
    </location>
</feature>
<reference evidence="10 11" key="1">
    <citation type="journal article" date="2018" name="Mol. Biol. Evol.">
        <title>Broad Genomic Sampling Reveals a Smut Pathogenic Ancestry of the Fungal Clade Ustilaginomycotina.</title>
        <authorList>
            <person name="Kijpornyongpan T."/>
            <person name="Mondo S.J."/>
            <person name="Barry K."/>
            <person name="Sandor L."/>
            <person name="Lee J."/>
            <person name="Lipzen A."/>
            <person name="Pangilinan J."/>
            <person name="LaButti K."/>
            <person name="Hainaut M."/>
            <person name="Henrissat B."/>
            <person name="Grigoriev I.V."/>
            <person name="Spatafora J.W."/>
            <person name="Aime M.C."/>
        </authorList>
    </citation>
    <scope>NUCLEOTIDE SEQUENCE [LARGE SCALE GENOMIC DNA]</scope>
    <source>
        <strain evidence="10 11">MCA 4198</strain>
    </source>
</reference>
<evidence type="ECO:0000313" key="11">
    <source>
        <dbReference type="Proteomes" id="UP000245768"/>
    </source>
</evidence>
<dbReference type="AlphaFoldDB" id="A0A316Z1P8"/>
<dbReference type="InterPro" id="IPR018820">
    <property type="entry name" value="BRE4-related_DUF2421"/>
</dbReference>
<evidence type="ECO:0000259" key="9">
    <source>
        <dbReference type="Pfam" id="PF13515"/>
    </source>
</evidence>
<organism evidence="10 11">
    <name type="scientific">Acaromyces ingoldii</name>
    <dbReference type="NCBI Taxonomy" id="215250"/>
    <lineage>
        <taxon>Eukaryota</taxon>
        <taxon>Fungi</taxon>
        <taxon>Dikarya</taxon>
        <taxon>Basidiomycota</taxon>
        <taxon>Ustilaginomycotina</taxon>
        <taxon>Exobasidiomycetes</taxon>
        <taxon>Exobasidiales</taxon>
        <taxon>Cryptobasidiaceae</taxon>
        <taxon>Acaromyces</taxon>
    </lineage>
</organism>
<feature type="domain" description="DUF2421" evidence="7">
    <location>
        <begin position="848"/>
        <end position="1109"/>
    </location>
</feature>
<evidence type="ECO:0008006" key="12">
    <source>
        <dbReference type="Google" id="ProtNLM"/>
    </source>
</evidence>
<feature type="compositionally biased region" description="Low complexity" evidence="5">
    <location>
        <begin position="586"/>
        <end position="606"/>
    </location>
</feature>
<dbReference type="OrthoDB" id="2274698at2759"/>
<protein>
    <recommendedName>
        <fullName evidence="12">ER transporter 6TM N-terminal domain-containing protein</fullName>
    </recommendedName>
</protein>
<feature type="transmembrane region" description="Helical" evidence="6">
    <location>
        <begin position="763"/>
        <end position="782"/>
    </location>
</feature>
<feature type="transmembrane region" description="Helical" evidence="6">
    <location>
        <begin position="214"/>
        <end position="239"/>
    </location>
</feature>
<evidence type="ECO:0000256" key="3">
    <source>
        <dbReference type="ARBA" id="ARBA00022989"/>
    </source>
</evidence>
<keyword evidence="11" id="KW-1185">Reference proteome</keyword>
<keyword evidence="3 6" id="KW-1133">Transmembrane helix</keyword>
<evidence type="ECO:0000259" key="8">
    <source>
        <dbReference type="Pfam" id="PF10337"/>
    </source>
</evidence>
<dbReference type="EMBL" id="KZ819634">
    <property type="protein sequence ID" value="PWN94115.1"/>
    <property type="molecule type" value="Genomic_DNA"/>
</dbReference>
<dbReference type="InterPro" id="IPR018823">
    <property type="entry name" value="ArAE_2_N"/>
</dbReference>
<feature type="transmembrane region" description="Helical" evidence="6">
    <location>
        <begin position="164"/>
        <end position="183"/>
    </location>
</feature>
<dbReference type="GO" id="GO:0016020">
    <property type="term" value="C:membrane"/>
    <property type="evidence" value="ECO:0007669"/>
    <property type="project" value="UniProtKB-SubCell"/>
</dbReference>
<gene>
    <name evidence="10" type="ORF">FA10DRAFT_299432</name>
</gene>
<evidence type="ECO:0000256" key="6">
    <source>
        <dbReference type="SAM" id="Phobius"/>
    </source>
</evidence>
<feature type="transmembrane region" description="Helical" evidence="6">
    <location>
        <begin position="714"/>
        <end position="733"/>
    </location>
</feature>
<comment type="subcellular location">
    <subcellularLocation>
        <location evidence="1">Membrane</location>
        <topology evidence="1">Multi-pass membrane protein</topology>
    </subcellularLocation>
</comment>
<dbReference type="Pfam" id="PF13515">
    <property type="entry name" value="FUSC_2"/>
    <property type="match status" value="1"/>
</dbReference>
<proteinExistence type="predicted"/>
<evidence type="ECO:0000256" key="5">
    <source>
        <dbReference type="SAM" id="MobiDB-lite"/>
    </source>
</evidence>
<evidence type="ECO:0000256" key="1">
    <source>
        <dbReference type="ARBA" id="ARBA00004141"/>
    </source>
</evidence>
<evidence type="ECO:0000256" key="4">
    <source>
        <dbReference type="ARBA" id="ARBA00023136"/>
    </source>
</evidence>
<dbReference type="Proteomes" id="UP000245768">
    <property type="component" value="Unassembled WGS sequence"/>
</dbReference>
<accession>A0A316Z1P8</accession>
<keyword evidence="2 6" id="KW-0812">Transmembrane</keyword>